<dbReference type="CDD" id="cd07067">
    <property type="entry name" value="HP_PGM_like"/>
    <property type="match status" value="1"/>
</dbReference>
<reference evidence="2 3" key="1">
    <citation type="submission" date="2018-06" db="EMBL/GenBank/DDBJ databases">
        <title>Genomic Encyclopedia of Type Strains, Phase IV (KMG-IV): sequencing the most valuable type-strain genomes for metagenomic binning, comparative biology and taxonomic classification.</title>
        <authorList>
            <person name="Goeker M."/>
        </authorList>
    </citation>
    <scope>NUCLEOTIDE SEQUENCE [LARGE SCALE GENOMIC DNA]</scope>
    <source>
        <strain evidence="2 3">DSM 24032</strain>
    </source>
</reference>
<dbReference type="Pfam" id="PF00300">
    <property type="entry name" value="His_Phos_1"/>
    <property type="match status" value="1"/>
</dbReference>
<dbReference type="PANTHER" id="PTHR20935:SF0">
    <property type="entry name" value="SERINE_THREONINE-PROTEIN PHOSPHATASE PGAM5, MITOCHONDRIAL"/>
    <property type="match status" value="1"/>
</dbReference>
<keyword evidence="1" id="KW-0378">Hydrolase</keyword>
<gene>
    <name evidence="2" type="ORF">DFR28_10447</name>
</gene>
<dbReference type="InterPro" id="IPR029033">
    <property type="entry name" value="His_PPase_superfam"/>
</dbReference>
<organism evidence="2 3">
    <name type="scientific">Arenicella xantha</name>
    <dbReference type="NCBI Taxonomy" id="644221"/>
    <lineage>
        <taxon>Bacteria</taxon>
        <taxon>Pseudomonadati</taxon>
        <taxon>Pseudomonadota</taxon>
        <taxon>Gammaproteobacteria</taxon>
        <taxon>Arenicellales</taxon>
        <taxon>Arenicellaceae</taxon>
        <taxon>Arenicella</taxon>
    </lineage>
</organism>
<dbReference type="PANTHER" id="PTHR20935">
    <property type="entry name" value="PHOSPHOGLYCERATE MUTASE-RELATED"/>
    <property type="match status" value="1"/>
</dbReference>
<dbReference type="SUPFAM" id="SSF53254">
    <property type="entry name" value="Phosphoglycerate mutase-like"/>
    <property type="match status" value="1"/>
</dbReference>
<dbReference type="Gene3D" id="3.40.50.1240">
    <property type="entry name" value="Phosphoglycerate mutase-like"/>
    <property type="match status" value="1"/>
</dbReference>
<accession>A0A395JJ87</accession>
<dbReference type="AlphaFoldDB" id="A0A395JJ87"/>
<comment type="caution">
    <text evidence="2">The sequence shown here is derived from an EMBL/GenBank/DDBJ whole genome shotgun (WGS) entry which is preliminary data.</text>
</comment>
<keyword evidence="3" id="KW-1185">Reference proteome</keyword>
<dbReference type="EMBL" id="QNRT01000004">
    <property type="protein sequence ID" value="RBP49121.1"/>
    <property type="molecule type" value="Genomic_DNA"/>
</dbReference>
<dbReference type="RefSeq" id="WP_113954990.1">
    <property type="nucleotide sequence ID" value="NZ_QNRT01000004.1"/>
</dbReference>
<dbReference type="GO" id="GO:0016787">
    <property type="term" value="F:hydrolase activity"/>
    <property type="evidence" value="ECO:0007669"/>
    <property type="project" value="UniProtKB-KW"/>
</dbReference>
<name>A0A395JJ87_9GAMM</name>
<dbReference type="InParanoid" id="A0A395JJ87"/>
<dbReference type="InterPro" id="IPR013078">
    <property type="entry name" value="His_Pase_superF_clade-1"/>
</dbReference>
<dbReference type="SMART" id="SM00855">
    <property type="entry name" value="PGAM"/>
    <property type="match status" value="1"/>
</dbReference>
<dbReference type="Proteomes" id="UP000253083">
    <property type="component" value="Unassembled WGS sequence"/>
</dbReference>
<evidence type="ECO:0000313" key="3">
    <source>
        <dbReference type="Proteomes" id="UP000253083"/>
    </source>
</evidence>
<protein>
    <submittedName>
        <fullName evidence="2">Broad specificity phosphatase PhoE</fullName>
    </submittedName>
</protein>
<evidence type="ECO:0000313" key="2">
    <source>
        <dbReference type="EMBL" id="RBP49121.1"/>
    </source>
</evidence>
<proteinExistence type="predicted"/>
<dbReference type="OrthoDB" id="280692at2"/>
<evidence type="ECO:0000256" key="1">
    <source>
        <dbReference type="ARBA" id="ARBA00022801"/>
    </source>
</evidence>
<dbReference type="InterPro" id="IPR051021">
    <property type="entry name" value="Mito_Ser/Thr_phosphatase"/>
</dbReference>
<sequence length="233" mass="26371">MSSIYLIRHGQASFGQENYDQLSELGQRQASRLGEVVGSRLGSINRVVLGTMHRHRQTAENCLIGFGLDLGSVDTEFDAGWNEYDHQDILAQFRPEFATAAGMTEFIRQQPNPKQAFEQDFNAAMNRWIAGEHDDYVESWHDYRARVQQALARTVERHAASTRTLVFTSGGPISLVSQQLLGVPSEAIMRMNWTLMNCAVTKLVSTKDRLFLSSLNEHSHFEGDAFKHFITYT</sequence>